<dbReference type="Proteomes" id="UP000063699">
    <property type="component" value="Chromosome"/>
</dbReference>
<keyword evidence="2" id="KW-1185">Reference proteome</keyword>
<dbReference type="InterPro" id="IPR014710">
    <property type="entry name" value="RmlC-like_jellyroll"/>
</dbReference>
<evidence type="ECO:0000313" key="1">
    <source>
        <dbReference type="EMBL" id="ALG12716.1"/>
    </source>
</evidence>
<dbReference type="OrthoDB" id="3828611at2"/>
<dbReference type="Gene3D" id="2.60.120.10">
    <property type="entry name" value="Jelly Rolls"/>
    <property type="match status" value="1"/>
</dbReference>
<protein>
    <submittedName>
        <fullName evidence="1">Cupin</fullName>
    </submittedName>
</protein>
<dbReference type="InterPro" id="IPR011051">
    <property type="entry name" value="RmlC_Cupin_sf"/>
</dbReference>
<dbReference type="AlphaFoldDB" id="A0A0N9IBZ0"/>
<dbReference type="EMBL" id="CP012752">
    <property type="protein sequence ID" value="ALG12716.1"/>
    <property type="molecule type" value="Genomic_DNA"/>
</dbReference>
<name>A0A0N9IBZ0_9PSEU</name>
<dbReference type="KEGG" id="kphy:AOZ06_42920"/>
<evidence type="ECO:0000313" key="2">
    <source>
        <dbReference type="Proteomes" id="UP000063699"/>
    </source>
</evidence>
<organism evidence="1 2">
    <name type="scientific">Kibdelosporangium phytohabitans</name>
    <dbReference type="NCBI Taxonomy" id="860235"/>
    <lineage>
        <taxon>Bacteria</taxon>
        <taxon>Bacillati</taxon>
        <taxon>Actinomycetota</taxon>
        <taxon>Actinomycetes</taxon>
        <taxon>Pseudonocardiales</taxon>
        <taxon>Pseudonocardiaceae</taxon>
        <taxon>Kibdelosporangium</taxon>
    </lineage>
</organism>
<dbReference type="InterPro" id="IPR010424">
    <property type="entry name" value="EutQ"/>
</dbReference>
<dbReference type="Pfam" id="PF06249">
    <property type="entry name" value="EutQ"/>
    <property type="match status" value="1"/>
</dbReference>
<gene>
    <name evidence="1" type="ORF">AOZ06_42920</name>
</gene>
<reference evidence="1 2" key="1">
    <citation type="submission" date="2015-07" db="EMBL/GenBank/DDBJ databases">
        <title>Genome sequencing of Kibdelosporangium phytohabitans.</title>
        <authorList>
            <person name="Qin S."/>
            <person name="Xing K."/>
        </authorList>
    </citation>
    <scope>NUCLEOTIDE SEQUENCE [LARGE SCALE GENOMIC DNA]</scope>
    <source>
        <strain evidence="1 2">KLBMP1111</strain>
    </source>
</reference>
<dbReference type="SUPFAM" id="SSF51182">
    <property type="entry name" value="RmlC-like cupins"/>
    <property type="match status" value="1"/>
</dbReference>
<dbReference type="RefSeq" id="WP_054294608.1">
    <property type="nucleotide sequence ID" value="NZ_CP012752.1"/>
</dbReference>
<sequence>MAAVERFASKTTTSWFQRLDQQVFLGDVVDQTSGAEMSVGFGRYGKGERNPWKVTYDEALIVTKGSFTVEGPEGPVTAGVGEVIYLRADTEVLYVANEETELVYVTYPHWLRATENSAEAARLDEFHEA</sequence>
<accession>A0A0N9IBZ0</accession>
<proteinExistence type="predicted"/>